<dbReference type="InterPro" id="IPR000477">
    <property type="entry name" value="RT_dom"/>
</dbReference>
<dbReference type="CDD" id="cd03487">
    <property type="entry name" value="RT_Bac_retron_II"/>
    <property type="match status" value="1"/>
</dbReference>
<dbReference type="PANTHER" id="PTHR34047">
    <property type="entry name" value="NUCLEAR INTRON MATURASE 1, MITOCHONDRIAL-RELATED"/>
    <property type="match status" value="1"/>
</dbReference>
<dbReference type="PROSITE" id="PS50878">
    <property type="entry name" value="RT_POL"/>
    <property type="match status" value="1"/>
</dbReference>
<dbReference type="GO" id="GO:0051607">
    <property type="term" value="P:defense response to virus"/>
    <property type="evidence" value="ECO:0007669"/>
    <property type="project" value="UniProtKB-KW"/>
</dbReference>
<evidence type="ECO:0000256" key="3">
    <source>
        <dbReference type="ARBA" id="ARBA00022695"/>
    </source>
</evidence>
<keyword evidence="4" id="KW-0479">Metal-binding</keyword>
<dbReference type="STRING" id="1915074.SPHI_20650"/>
<dbReference type="SUPFAM" id="SSF56672">
    <property type="entry name" value="DNA/RNA polymerases"/>
    <property type="match status" value="1"/>
</dbReference>
<dbReference type="GO" id="GO:0003723">
    <property type="term" value="F:RNA binding"/>
    <property type="evidence" value="ECO:0007669"/>
    <property type="project" value="InterPro"/>
</dbReference>
<evidence type="ECO:0000256" key="8">
    <source>
        <dbReference type="ARBA" id="ARBA00034120"/>
    </source>
</evidence>
<gene>
    <name evidence="11" type="ORF">SPHI_20650</name>
</gene>
<dbReference type="AlphaFoldDB" id="A0A1V2ETJ0"/>
<evidence type="ECO:0000313" key="12">
    <source>
        <dbReference type="Proteomes" id="UP000188729"/>
    </source>
</evidence>
<dbReference type="GO" id="GO:0003964">
    <property type="term" value="F:RNA-directed DNA polymerase activity"/>
    <property type="evidence" value="ECO:0007669"/>
    <property type="project" value="UniProtKB-KW"/>
</dbReference>
<dbReference type="Pfam" id="PF00078">
    <property type="entry name" value="RVT_1"/>
    <property type="match status" value="1"/>
</dbReference>
<comment type="caution">
    <text evidence="11">The sequence shown here is derived from an EMBL/GenBank/DDBJ whole genome shotgun (WGS) entry which is preliminary data.</text>
</comment>
<sequence length="288" mass="32427">MIRSLATAPQKHYRLFEVRKRSGGIRLISAPRTFLKVVQWWVLDTILENSSDLPFVYGFSRGRSFIDNAKAHQGCNHLLNVDVKDFFPSLSHSKVRDVFCALGYSYKVSNFMADLCTLDGALPQGAPTSPKISNMILAECDIHLRNLAQSHGATYTRYADDLTFSSYSRIPDSFVQRIEEHFLPLGLQLNKAKTKFMGTNQMKEVTGLVLARDGVALNRRYLNGTRGWFHSISQYPELFKDQLARVLGTMNLVQQVGGRGSDRILQQGRMAVLSLKAISPPRLEWGAD</sequence>
<evidence type="ECO:0000256" key="9">
    <source>
        <dbReference type="ARBA" id="ARBA00048173"/>
    </source>
</evidence>
<dbReference type="PRINTS" id="PR00866">
    <property type="entry name" value="RNADNAPOLMS"/>
</dbReference>
<dbReference type="EC" id="2.7.7.49" evidence="1"/>
<comment type="similarity">
    <text evidence="8">Belongs to the bacterial reverse transcriptase family.</text>
</comment>
<evidence type="ECO:0000259" key="10">
    <source>
        <dbReference type="PROSITE" id="PS50878"/>
    </source>
</evidence>
<evidence type="ECO:0000256" key="2">
    <source>
        <dbReference type="ARBA" id="ARBA00022679"/>
    </source>
</evidence>
<dbReference type="EMBL" id="MPSB01000008">
    <property type="protein sequence ID" value="ONF95863.1"/>
    <property type="molecule type" value="Genomic_DNA"/>
</dbReference>
<keyword evidence="5" id="KW-0460">Magnesium</keyword>
<reference evidence="11 12" key="1">
    <citation type="submission" date="2016-11" db="EMBL/GenBank/DDBJ databases">
        <title>Genome sequence of Sphingomonas jeddahensis G39.</title>
        <authorList>
            <person name="Poehlein A."/>
            <person name="Wuebbeler J.H."/>
            <person name="Steinbuechel A."/>
            <person name="Daniel R."/>
        </authorList>
    </citation>
    <scope>NUCLEOTIDE SEQUENCE [LARGE SCALE GENOMIC DNA]</scope>
    <source>
        <strain evidence="11 12">G39</strain>
    </source>
</reference>
<evidence type="ECO:0000256" key="1">
    <source>
        <dbReference type="ARBA" id="ARBA00012493"/>
    </source>
</evidence>
<dbReference type="InterPro" id="IPR051083">
    <property type="entry name" value="GrpII_Intron_Splice-Mob/Def"/>
</dbReference>
<evidence type="ECO:0000256" key="4">
    <source>
        <dbReference type="ARBA" id="ARBA00022723"/>
    </source>
</evidence>
<evidence type="ECO:0000313" key="11">
    <source>
        <dbReference type="EMBL" id="ONF95863.1"/>
    </source>
</evidence>
<dbReference type="InterPro" id="IPR000123">
    <property type="entry name" value="Reverse_transcriptase_msDNA"/>
</dbReference>
<dbReference type="InterPro" id="IPR043502">
    <property type="entry name" value="DNA/RNA_pol_sf"/>
</dbReference>
<keyword evidence="12" id="KW-1185">Reference proteome</keyword>
<accession>A0A1V2ETJ0</accession>
<evidence type="ECO:0000256" key="6">
    <source>
        <dbReference type="ARBA" id="ARBA00022918"/>
    </source>
</evidence>
<comment type="catalytic activity">
    <reaction evidence="9">
        <text>DNA(n) + a 2'-deoxyribonucleoside 5'-triphosphate = DNA(n+1) + diphosphate</text>
        <dbReference type="Rhea" id="RHEA:22508"/>
        <dbReference type="Rhea" id="RHEA-COMP:17339"/>
        <dbReference type="Rhea" id="RHEA-COMP:17340"/>
        <dbReference type="ChEBI" id="CHEBI:33019"/>
        <dbReference type="ChEBI" id="CHEBI:61560"/>
        <dbReference type="ChEBI" id="CHEBI:173112"/>
        <dbReference type="EC" id="2.7.7.49"/>
    </reaction>
</comment>
<feature type="domain" description="Reverse transcriptase" evidence="10">
    <location>
        <begin position="1"/>
        <end position="210"/>
    </location>
</feature>
<proteinExistence type="inferred from homology"/>
<organism evidence="11 12">
    <name type="scientific">Sphingomonas jeddahensis</name>
    <dbReference type="NCBI Taxonomy" id="1915074"/>
    <lineage>
        <taxon>Bacteria</taxon>
        <taxon>Pseudomonadati</taxon>
        <taxon>Pseudomonadota</taxon>
        <taxon>Alphaproteobacteria</taxon>
        <taxon>Sphingomonadales</taxon>
        <taxon>Sphingomonadaceae</taxon>
        <taxon>Sphingomonas</taxon>
    </lineage>
</organism>
<evidence type="ECO:0000256" key="7">
    <source>
        <dbReference type="ARBA" id="ARBA00023118"/>
    </source>
</evidence>
<keyword evidence="6 11" id="KW-0695">RNA-directed DNA polymerase</keyword>
<name>A0A1V2ETJ0_9SPHN</name>
<keyword evidence="2" id="KW-0808">Transferase</keyword>
<dbReference type="Proteomes" id="UP000188729">
    <property type="component" value="Unassembled WGS sequence"/>
</dbReference>
<dbReference type="RefSeq" id="WP_083719931.1">
    <property type="nucleotide sequence ID" value="NZ_MPSB01000008.1"/>
</dbReference>
<keyword evidence="7" id="KW-0051">Antiviral defense</keyword>
<evidence type="ECO:0000256" key="5">
    <source>
        <dbReference type="ARBA" id="ARBA00022842"/>
    </source>
</evidence>
<dbReference type="PANTHER" id="PTHR34047:SF7">
    <property type="entry name" value="RNA-DIRECTED DNA POLYMERASE"/>
    <property type="match status" value="1"/>
</dbReference>
<protein>
    <recommendedName>
        <fullName evidence="1">RNA-directed DNA polymerase</fullName>
        <ecNumber evidence="1">2.7.7.49</ecNumber>
    </recommendedName>
</protein>
<keyword evidence="3" id="KW-0548">Nucleotidyltransferase</keyword>
<dbReference type="GO" id="GO:0046872">
    <property type="term" value="F:metal ion binding"/>
    <property type="evidence" value="ECO:0007669"/>
    <property type="project" value="UniProtKB-KW"/>
</dbReference>